<dbReference type="OMA" id="WRAIIGI"/>
<evidence type="ECO:0000256" key="3">
    <source>
        <dbReference type="SAM" id="SignalP"/>
    </source>
</evidence>
<reference evidence="4 5" key="1">
    <citation type="journal article" date="2013" name="PLoS Genet.">
        <title>Genomic mechanisms accounting for the adaptation to parasitism in nematode-trapping fungi.</title>
        <authorList>
            <person name="Meerupati T."/>
            <person name="Andersson K.M."/>
            <person name="Friman E."/>
            <person name="Kumar D."/>
            <person name="Tunlid A."/>
            <person name="Ahren D."/>
        </authorList>
    </citation>
    <scope>NUCLEOTIDE SEQUENCE [LARGE SCALE GENOMIC DNA]</scope>
    <source>
        <strain evidence="4 5">CBS 200.50</strain>
    </source>
</reference>
<dbReference type="STRING" id="1284197.S8AIS3"/>
<feature type="region of interest" description="Disordered" evidence="1">
    <location>
        <begin position="82"/>
        <end position="160"/>
    </location>
</feature>
<evidence type="ECO:0000256" key="2">
    <source>
        <dbReference type="SAM" id="Phobius"/>
    </source>
</evidence>
<feature type="compositionally biased region" description="Polar residues" evidence="1">
    <location>
        <begin position="121"/>
        <end position="149"/>
    </location>
</feature>
<protein>
    <recommendedName>
        <fullName evidence="6">Mid2 domain-containing protein</fullName>
    </recommendedName>
</protein>
<comment type="caution">
    <text evidence="4">The sequence shown here is derived from an EMBL/GenBank/DDBJ whole genome shotgun (WGS) entry which is preliminary data.</text>
</comment>
<feature type="compositionally biased region" description="Low complexity" evidence="1">
    <location>
        <begin position="150"/>
        <end position="160"/>
    </location>
</feature>
<evidence type="ECO:0008006" key="6">
    <source>
        <dbReference type="Google" id="ProtNLM"/>
    </source>
</evidence>
<feature type="signal peptide" evidence="3">
    <location>
        <begin position="1"/>
        <end position="21"/>
    </location>
</feature>
<feature type="region of interest" description="Disordered" evidence="1">
    <location>
        <begin position="212"/>
        <end position="234"/>
    </location>
</feature>
<dbReference type="PANTHER" id="PTHR16861">
    <property type="entry name" value="GLYCOPROTEIN 38"/>
    <property type="match status" value="1"/>
</dbReference>
<evidence type="ECO:0000313" key="5">
    <source>
        <dbReference type="Proteomes" id="UP000015100"/>
    </source>
</evidence>
<gene>
    <name evidence="4" type="ORF">H072_3128</name>
</gene>
<feature type="region of interest" description="Disordered" evidence="1">
    <location>
        <begin position="297"/>
        <end position="356"/>
    </location>
</feature>
<keyword evidence="5" id="KW-1185">Reference proteome</keyword>
<evidence type="ECO:0000256" key="1">
    <source>
        <dbReference type="SAM" id="MobiDB-lite"/>
    </source>
</evidence>
<keyword evidence="3" id="KW-0732">Signal</keyword>
<keyword evidence="2" id="KW-0812">Transmembrane</keyword>
<organism evidence="4 5">
    <name type="scientific">Dactylellina haptotyla (strain CBS 200.50)</name>
    <name type="common">Nematode-trapping fungus</name>
    <name type="synonym">Monacrosporium haptotylum</name>
    <dbReference type="NCBI Taxonomy" id="1284197"/>
    <lineage>
        <taxon>Eukaryota</taxon>
        <taxon>Fungi</taxon>
        <taxon>Dikarya</taxon>
        <taxon>Ascomycota</taxon>
        <taxon>Pezizomycotina</taxon>
        <taxon>Orbiliomycetes</taxon>
        <taxon>Orbiliales</taxon>
        <taxon>Orbiliaceae</taxon>
        <taxon>Dactylellina</taxon>
    </lineage>
</organism>
<reference evidence="5" key="2">
    <citation type="submission" date="2013-04" db="EMBL/GenBank/DDBJ databases">
        <title>Genomic mechanisms accounting for the adaptation to parasitism in nematode-trapping fungi.</title>
        <authorList>
            <person name="Ahren D.G."/>
        </authorList>
    </citation>
    <scope>NUCLEOTIDE SEQUENCE [LARGE SCALE GENOMIC DNA]</scope>
    <source>
        <strain evidence="5">CBS 200.50</strain>
    </source>
</reference>
<accession>S8AIS3</accession>
<dbReference type="HOGENOM" id="CLU_778490_0_0_1"/>
<keyword evidence="2" id="KW-0472">Membrane</keyword>
<dbReference type="EMBL" id="AQGS01000096">
    <property type="protein sequence ID" value="EPS42880.1"/>
    <property type="molecule type" value="Genomic_DNA"/>
</dbReference>
<feature type="compositionally biased region" description="Low complexity" evidence="1">
    <location>
        <begin position="108"/>
        <end position="120"/>
    </location>
</feature>
<feature type="transmembrane region" description="Helical" evidence="2">
    <location>
        <begin position="183"/>
        <end position="209"/>
    </location>
</feature>
<dbReference type="Proteomes" id="UP000015100">
    <property type="component" value="Unassembled WGS sequence"/>
</dbReference>
<keyword evidence="2" id="KW-1133">Transmembrane helix</keyword>
<dbReference type="AlphaFoldDB" id="S8AIS3"/>
<dbReference type="PANTHER" id="PTHR16861:SF4">
    <property type="entry name" value="SH3 DOMAIN PROTEIN (AFU_ORTHOLOGUE AFUA_1G13610)"/>
    <property type="match status" value="1"/>
</dbReference>
<proteinExistence type="predicted"/>
<evidence type="ECO:0000313" key="4">
    <source>
        <dbReference type="EMBL" id="EPS42880.1"/>
    </source>
</evidence>
<name>S8AIS3_DACHA</name>
<dbReference type="OrthoDB" id="5292518at2759"/>
<feature type="chain" id="PRO_5004560664" description="Mid2 domain-containing protein" evidence="3">
    <location>
        <begin position="22"/>
        <end position="356"/>
    </location>
</feature>
<sequence length="356" mass="36125">MHWLSSAAAVQLLCLLDIAAAISDYGFGTSKKLTGRQEALLVFKRQTSCQDGYFLCPVEFGGGCCANGRRCATRDCPVMQPGSPDPNAVTGAPTSVAQPTTQPPTSAPPQTTAQPDTTSQEPPSSTNPAETTAQTTAPSSTEATDTASQSGTATNAADGASSSTAAASADGTQYTPMGISSGAIVGIVFAAITGVVIVGLVLWRAIIGIRNPKKKGKKRAAPGPPQLGGGGGNGGGAVGAAGAGSRGLFGGNRRLFGALSNPFAKKPTGPTAQPMMMAHGHSDEQPMSQTAAAMGFGPQSGGNQGVPPYMQDRSSLEEQDTSYNNGRGFQGGDLGSYRSVESFDRDDANQGLFRTS</sequence>